<dbReference type="Gene3D" id="1.10.630.10">
    <property type="entry name" value="Cytochrome P450"/>
    <property type="match status" value="1"/>
</dbReference>
<dbReference type="GO" id="GO:0016020">
    <property type="term" value="C:membrane"/>
    <property type="evidence" value="ECO:0000318"/>
    <property type="project" value="GO_Central"/>
</dbReference>
<evidence type="ECO:0000256" key="2">
    <source>
        <dbReference type="ARBA" id="ARBA00004370"/>
    </source>
</evidence>
<dbReference type="FunFam" id="1.10.630.10:FF:000011">
    <property type="entry name" value="Cytochrome P450 83B1"/>
    <property type="match status" value="1"/>
</dbReference>
<evidence type="ECO:0000256" key="11">
    <source>
        <dbReference type="RuleBase" id="RU000461"/>
    </source>
</evidence>
<organism evidence="13 14">
    <name type="scientific">Theobroma cacao</name>
    <name type="common">Cacao</name>
    <name type="synonym">Cocoa</name>
    <dbReference type="NCBI Taxonomy" id="3641"/>
    <lineage>
        <taxon>Eukaryota</taxon>
        <taxon>Viridiplantae</taxon>
        <taxon>Streptophyta</taxon>
        <taxon>Embryophyta</taxon>
        <taxon>Tracheophyta</taxon>
        <taxon>Spermatophyta</taxon>
        <taxon>Magnoliopsida</taxon>
        <taxon>eudicotyledons</taxon>
        <taxon>Gunneridae</taxon>
        <taxon>Pentapetalae</taxon>
        <taxon>rosids</taxon>
        <taxon>malvids</taxon>
        <taxon>Malvales</taxon>
        <taxon>Malvaceae</taxon>
        <taxon>Byttnerioideae</taxon>
        <taxon>Theobroma</taxon>
    </lineage>
</organism>
<dbReference type="CDD" id="cd11072">
    <property type="entry name" value="CYP71-like"/>
    <property type="match status" value="1"/>
</dbReference>
<dbReference type="InterPro" id="IPR002401">
    <property type="entry name" value="Cyt_P450_E_grp-I"/>
</dbReference>
<dbReference type="InterPro" id="IPR036396">
    <property type="entry name" value="Cyt_P450_sf"/>
</dbReference>
<keyword evidence="5 10" id="KW-0479">Metal-binding</keyword>
<feature type="transmembrane region" description="Helical" evidence="12">
    <location>
        <begin position="26"/>
        <end position="44"/>
    </location>
</feature>
<comment type="subcellular location">
    <subcellularLocation>
        <location evidence="2">Membrane</location>
    </subcellularLocation>
</comment>
<dbReference type="GO" id="GO:0020037">
    <property type="term" value="F:heme binding"/>
    <property type="evidence" value="ECO:0007669"/>
    <property type="project" value="InterPro"/>
</dbReference>
<dbReference type="InParanoid" id="A0A061FUR3"/>
<evidence type="ECO:0000256" key="1">
    <source>
        <dbReference type="ARBA" id="ARBA00001971"/>
    </source>
</evidence>
<evidence type="ECO:0000313" key="13">
    <source>
        <dbReference type="EMBL" id="EOY20996.1"/>
    </source>
</evidence>
<evidence type="ECO:0000256" key="3">
    <source>
        <dbReference type="ARBA" id="ARBA00010617"/>
    </source>
</evidence>
<dbReference type="GO" id="GO:0016709">
    <property type="term" value="F:oxidoreductase activity, acting on paired donors, with incorporation or reduction of molecular oxygen, NAD(P)H as one donor, and incorporation of one atom of oxygen"/>
    <property type="evidence" value="ECO:0000318"/>
    <property type="project" value="GO_Central"/>
</dbReference>
<sequence length="535" mass="60115">MLFKLLGTALSQPHIDESPAHMSPSALALLLILLGTLCSFIYVSRPKRLKNGRKLPPGPRPLPVIGNLHLLGKLPHLNLHHLAKRYGPIMLLRLGYVPTIVVSSPQAAELFLKTHDVVFASRPKVQACEYLSYGGKGMGFTEYGSYWRTVRKWCTLHLLSGSKVEYFAPLRKAELGSMVETVKKAAAAGETVDISGKVGEVIEDIMYKMIFGRPSNSEDDNINLKLLIKEISRLAGAFNLSDFVPCLAPLDLQGLAQKQKRISKILDKFLEKIIDEHEQAVGSNPEEQKPHRNFVHVMVSLLNKPMNPHDEEQEYIIDRTNIKAIMLEMIAAGLESSAAAIEWALSELLKHPRVMFSLQQELETVVGRSRMVEESDLPQLTYLDVVVKESLRLHPVGPLLIPHESMEDITIDGYFIPKKSRIIVNAWSMGRDPDVWSNNAEEFFPERFIDSNIDLRGQDFQLIPFGSGRRGCPGMQLGLITIRLVLAQFVHCFDWELPDGMLPVQLDMSENFGLSMSRANPLLVKATYRLLDNRL</sequence>
<dbReference type="PANTHER" id="PTHR47943:SF9">
    <property type="entry name" value="CYTOCHROME P450"/>
    <property type="match status" value="1"/>
</dbReference>
<dbReference type="PANTHER" id="PTHR47943">
    <property type="entry name" value="CYTOCHROME P450 93A3-LIKE"/>
    <property type="match status" value="1"/>
</dbReference>
<protein>
    <submittedName>
        <fullName evidence="13">Cytochrome P450 superfamily protein, putative isoform 1</fullName>
    </submittedName>
</protein>
<keyword evidence="12" id="KW-0812">Transmembrane</keyword>
<comment type="similarity">
    <text evidence="3 11">Belongs to the cytochrome P450 family.</text>
</comment>
<dbReference type="AlphaFoldDB" id="A0A061FUR3"/>
<dbReference type="Proteomes" id="UP000026915">
    <property type="component" value="Chromosome 3"/>
</dbReference>
<evidence type="ECO:0000256" key="6">
    <source>
        <dbReference type="ARBA" id="ARBA00023002"/>
    </source>
</evidence>
<keyword evidence="4 10" id="KW-0349">Heme</keyword>
<evidence type="ECO:0000256" key="4">
    <source>
        <dbReference type="ARBA" id="ARBA00022617"/>
    </source>
</evidence>
<dbReference type="Gramene" id="EOY20996">
    <property type="protein sequence ID" value="EOY20996"/>
    <property type="gene ID" value="TCM_046736"/>
</dbReference>
<keyword evidence="12" id="KW-1133">Transmembrane helix</keyword>
<evidence type="ECO:0000256" key="8">
    <source>
        <dbReference type="ARBA" id="ARBA00023033"/>
    </source>
</evidence>
<dbReference type="PROSITE" id="PS00086">
    <property type="entry name" value="CYTOCHROME_P450"/>
    <property type="match status" value="1"/>
</dbReference>
<dbReference type="InterPro" id="IPR017972">
    <property type="entry name" value="Cyt_P450_CS"/>
</dbReference>
<comment type="cofactor">
    <cofactor evidence="1 10">
        <name>heme</name>
        <dbReference type="ChEBI" id="CHEBI:30413"/>
    </cofactor>
</comment>
<dbReference type="SUPFAM" id="SSF48264">
    <property type="entry name" value="Cytochrome P450"/>
    <property type="match status" value="1"/>
</dbReference>
<reference evidence="13 14" key="1">
    <citation type="journal article" date="2013" name="Genome Biol.">
        <title>The genome sequence of the most widely cultivated cacao type and its use to identify candidate genes regulating pod color.</title>
        <authorList>
            <person name="Motamayor J.C."/>
            <person name="Mockaitis K."/>
            <person name="Schmutz J."/>
            <person name="Haiminen N."/>
            <person name="Iii D.L."/>
            <person name="Cornejo O."/>
            <person name="Findley S.D."/>
            <person name="Zheng P."/>
            <person name="Utro F."/>
            <person name="Royaert S."/>
            <person name="Saski C."/>
            <person name="Jenkins J."/>
            <person name="Podicheti R."/>
            <person name="Zhao M."/>
            <person name="Scheffler B.E."/>
            <person name="Stack J.C."/>
            <person name="Feltus F.A."/>
            <person name="Mustiga G.M."/>
            <person name="Amores F."/>
            <person name="Phillips W."/>
            <person name="Marelli J.P."/>
            <person name="May G.D."/>
            <person name="Shapiro H."/>
            <person name="Ma J."/>
            <person name="Bustamante C.D."/>
            <person name="Schnell R.J."/>
            <person name="Main D."/>
            <person name="Gilbert D."/>
            <person name="Parida L."/>
            <person name="Kuhn D.N."/>
        </authorList>
    </citation>
    <scope>NUCLEOTIDE SEQUENCE [LARGE SCALE GENOMIC DNA]</scope>
    <source>
        <strain evidence="14">cv. Matina 1-6</strain>
    </source>
</reference>
<dbReference type="HOGENOM" id="CLU_001570_4_0_1"/>
<dbReference type="InterPro" id="IPR001128">
    <property type="entry name" value="Cyt_P450"/>
</dbReference>
<feature type="binding site" description="axial binding residue" evidence="10">
    <location>
        <position position="472"/>
    </location>
    <ligand>
        <name>heme</name>
        <dbReference type="ChEBI" id="CHEBI:30413"/>
    </ligand>
    <ligandPart>
        <name>Fe</name>
        <dbReference type="ChEBI" id="CHEBI:18248"/>
    </ligandPart>
</feature>
<keyword evidence="7 10" id="KW-0408">Iron</keyword>
<dbReference type="EMBL" id="CM001881">
    <property type="protein sequence ID" value="EOY20996.1"/>
    <property type="molecule type" value="Genomic_DNA"/>
</dbReference>
<dbReference type="eggNOG" id="KOG0156">
    <property type="taxonomic scope" value="Eukaryota"/>
</dbReference>
<dbReference type="PRINTS" id="PR00463">
    <property type="entry name" value="EP450I"/>
</dbReference>
<keyword evidence="8 11" id="KW-0503">Monooxygenase</keyword>
<dbReference type="Pfam" id="PF00067">
    <property type="entry name" value="p450"/>
    <property type="match status" value="1"/>
</dbReference>
<dbReference type="PRINTS" id="PR00385">
    <property type="entry name" value="P450"/>
</dbReference>
<evidence type="ECO:0000256" key="5">
    <source>
        <dbReference type="ARBA" id="ARBA00022723"/>
    </source>
</evidence>
<keyword evidence="14" id="KW-1185">Reference proteome</keyword>
<evidence type="ECO:0000313" key="14">
    <source>
        <dbReference type="Proteomes" id="UP000026915"/>
    </source>
</evidence>
<keyword evidence="9 12" id="KW-0472">Membrane</keyword>
<keyword evidence="6 11" id="KW-0560">Oxidoreductase</keyword>
<gene>
    <name evidence="13" type="ORF">TCM_046736</name>
</gene>
<dbReference type="GO" id="GO:0005506">
    <property type="term" value="F:iron ion binding"/>
    <property type="evidence" value="ECO:0007669"/>
    <property type="project" value="InterPro"/>
</dbReference>
<evidence type="ECO:0000256" key="7">
    <source>
        <dbReference type="ARBA" id="ARBA00023004"/>
    </source>
</evidence>
<dbReference type="OMA" id="WCLIAGE"/>
<accession>A0A061FUR3</accession>
<evidence type="ECO:0000256" key="12">
    <source>
        <dbReference type="SAM" id="Phobius"/>
    </source>
</evidence>
<evidence type="ECO:0000256" key="9">
    <source>
        <dbReference type="ARBA" id="ARBA00023136"/>
    </source>
</evidence>
<proteinExistence type="inferred from homology"/>
<evidence type="ECO:0000256" key="10">
    <source>
        <dbReference type="PIRSR" id="PIRSR602401-1"/>
    </source>
</evidence>
<name>A0A061FUR3_THECC</name>